<protein>
    <submittedName>
        <fullName evidence="1">Uncharacterized protein</fullName>
    </submittedName>
</protein>
<accession>A0A060ZN10</accession>
<dbReference type="HOGENOM" id="CLU_3429887_0_0_11"/>
<name>A0A060ZN10_9ACTN</name>
<evidence type="ECO:0000313" key="1">
    <source>
        <dbReference type="EMBL" id="CDR07515.1"/>
    </source>
</evidence>
<gene>
    <name evidence="1" type="ORF">SIRAN4247</name>
</gene>
<sequence>MTVTGVSLPITLGLPVMMW</sequence>
<dbReference type="EMBL" id="LK022848">
    <property type="protein sequence ID" value="CDR07515.1"/>
    <property type="molecule type" value="Genomic_DNA"/>
</dbReference>
<organism evidence="1">
    <name type="scientific">Streptomyces iranensis</name>
    <dbReference type="NCBI Taxonomy" id="576784"/>
    <lineage>
        <taxon>Bacteria</taxon>
        <taxon>Bacillati</taxon>
        <taxon>Actinomycetota</taxon>
        <taxon>Actinomycetes</taxon>
        <taxon>Kitasatosporales</taxon>
        <taxon>Streptomycetaceae</taxon>
        <taxon>Streptomyces</taxon>
        <taxon>Streptomyces violaceusniger group</taxon>
    </lineage>
</organism>
<reference evidence="1" key="1">
    <citation type="submission" date="2014-05" db="EMBL/GenBank/DDBJ databases">
        <authorList>
            <person name="Horn Fabian"/>
        </authorList>
    </citation>
    <scope>NUCLEOTIDE SEQUENCE</scope>
</reference>
<proteinExistence type="predicted"/>
<dbReference type="AlphaFoldDB" id="A0A060ZN10"/>